<evidence type="ECO:0000256" key="1">
    <source>
        <dbReference type="ARBA" id="ARBA00022737"/>
    </source>
</evidence>
<dbReference type="PROSITE" id="PS50297">
    <property type="entry name" value="ANK_REP_REGION"/>
    <property type="match status" value="4"/>
</dbReference>
<dbReference type="Pfam" id="PF22939">
    <property type="entry name" value="WHD_GPIID"/>
    <property type="match status" value="1"/>
</dbReference>
<feature type="repeat" description="ANK" evidence="3">
    <location>
        <begin position="1206"/>
        <end position="1238"/>
    </location>
</feature>
<dbReference type="PROSITE" id="PS50088">
    <property type="entry name" value="ANK_REPEAT"/>
    <property type="match status" value="5"/>
</dbReference>
<dbReference type="Gene3D" id="3.40.50.300">
    <property type="entry name" value="P-loop containing nucleotide triphosphate hydrolases"/>
    <property type="match status" value="1"/>
</dbReference>
<dbReference type="Proteomes" id="UP000754883">
    <property type="component" value="Unassembled WGS sequence"/>
</dbReference>
<evidence type="ECO:0000256" key="2">
    <source>
        <dbReference type="ARBA" id="ARBA00023043"/>
    </source>
</evidence>
<dbReference type="InterPro" id="IPR036770">
    <property type="entry name" value="Ankyrin_rpt-contain_sf"/>
</dbReference>
<protein>
    <recommendedName>
        <fullName evidence="8">NACHT domain-containing protein</fullName>
    </recommendedName>
</protein>
<reference evidence="6 7" key="2">
    <citation type="submission" date="2021-10" db="EMBL/GenBank/DDBJ databases">
        <authorList>
            <person name="Piombo E."/>
        </authorList>
    </citation>
    <scope>NUCLEOTIDE SEQUENCE [LARGE SCALE GENOMIC DNA]</scope>
</reference>
<keyword evidence="1" id="KW-0677">Repeat</keyword>
<feature type="repeat" description="ANK" evidence="3">
    <location>
        <begin position="972"/>
        <end position="1011"/>
    </location>
</feature>
<dbReference type="Gene3D" id="1.25.40.20">
    <property type="entry name" value="Ankyrin repeat-containing domain"/>
    <property type="match status" value="8"/>
</dbReference>
<dbReference type="SUPFAM" id="SSF52540">
    <property type="entry name" value="P-loop containing nucleoside triphosphate hydrolases"/>
    <property type="match status" value="1"/>
</dbReference>
<evidence type="ECO:0000259" key="4">
    <source>
        <dbReference type="Pfam" id="PF22939"/>
    </source>
</evidence>
<evidence type="ECO:0000259" key="5">
    <source>
        <dbReference type="Pfam" id="PF24883"/>
    </source>
</evidence>
<dbReference type="PRINTS" id="PR01415">
    <property type="entry name" value="ANKYRIN"/>
</dbReference>
<name>A0A9N9UIZ2_9HYPO</name>
<dbReference type="GO" id="GO:0005737">
    <property type="term" value="C:cytoplasm"/>
    <property type="evidence" value="ECO:0007669"/>
    <property type="project" value="TreeGrafter"/>
</dbReference>
<dbReference type="PANTHER" id="PTHR24198:SF165">
    <property type="entry name" value="ANKYRIN REPEAT-CONTAINING PROTEIN-RELATED"/>
    <property type="match status" value="1"/>
</dbReference>
<feature type="repeat" description="ANK" evidence="3">
    <location>
        <begin position="572"/>
        <end position="604"/>
    </location>
</feature>
<keyword evidence="2 3" id="KW-0040">ANK repeat</keyword>
<dbReference type="SMART" id="SM00248">
    <property type="entry name" value="ANK"/>
    <property type="match status" value="25"/>
</dbReference>
<dbReference type="InterPro" id="IPR056884">
    <property type="entry name" value="NPHP3-like_N"/>
</dbReference>
<evidence type="ECO:0000313" key="7">
    <source>
        <dbReference type="Proteomes" id="UP000754883"/>
    </source>
</evidence>
<sequence>MAAPEELPWDEDSMVVVDHDDFGSFDASSFDTTLPLETEQYIRNWLQPTEYNASNGECSKHRASHVPGTGDWLWESEAYSEWHEGSDHGMLLIKGIPGSGKSVIAGSLIDRLSQEGVPVLYFFFRQIIDANHTPDALLRDWLDQILSYSEPLQLRLKEYVEKRRDLSSVSMSDLWRHLKLSLADLPKAYCVVDALDEMDSGNDEFLRALCELGRWRPANIKVVATSRPITRIEFPIRQIPMLDIRLQEEFIEEDIATYVQHRLQESGIPESQHEVIKRAVPGKANGLFLYAKLAMDAFLKDGVDIQQVTDNLPADLNVLYTDLLEQHIQQSEVLWYLQILILSWVTHASRPLRLLEIAEMINKTHNTDLSNDLKAKKELVRNSCGPLLEILPDETVCVIHHSLTEFLKGSTRRQSLGPVQNQTYPVLDMGATHARLAQVCISYLLGSGCLDVVGEADPIDNRYIAKEVPEPEGDTRIRTELKSQHPFLGYCLQYWHFHARKADDSIPLTEELLCALDELLSSKKNTTALAMLAERRRDGWEPIHMASFYGLSQYVSRILERGDVYVETLDAADETPMLYAAGNGHSSVIQVLLSNGADPDGPSRKNGVKPLHLAALRNHGKVVDLLLRAGVHPFTRKTMQDPHDDCIGTGTKGHTPLMYATLYGHREAARAFLPYLNQKITINRALVWAAQGGHSGIVEDVLKHPLVDVNAKIRCETAIFHAAKRTDIGHGDINTIIALLKAGADPSIQCIPTIDEFEGWVTEDEDRDEEEEPEENKRFSRISTAHNALHALCGAYGERYYAWKESPVFSAQTLNEVMSLMSRKSLDVNARDRTGATALRYAVQNMPMMVEPLLKAGANAKIQQKNGETILHGCSDPHVLQLLVEEGQVDINQVETENRRSPLLFAAMKTWLTPEIIQKYAELGANMSHTDMKGQGALHLYLGDSFKENESAEVIVSTLLEMGVPPNLRNHKGETALHMVIQRCNKKENIICQSLLSVLVSRGVDPNARDNAGETPLFKLVSNAWDIGGLLDLVRTLFELGAQPNAVDYRGRNALFHLPKRTFPGLVEELLERGVNPNVRDHEGNPYDWALADPGYVNNFGQSYIHIVTATPDSVLDDLSIYPDIDAQDNEGIRPLHIAARSNEKHVAALLAAGASPTEPTHEGVTPLHVAVRFRQPNIVGRLIQAIRAQSGNRVLLSHLNYVREQLPSALHLACRSGVPETVTLLLEAGADPNLYFDQCHDLMQVPYPLIYLAKYEEEEKLWTSRAIRSQRRNSSSQEVDFKSLGIKLNDPWRPVVDEEPPMETCTCLEGVLDLLCYYGAQMVDSQGESVLETAIQESQGNDYTTECLIQLQSCVNQGQSGVTSIMSLMMSEFPESCVETMESVDYGVLAALYRRASTREAFFEAPPDMATPFQPRFKSEPQPDITVYDLAKDHQWGLILQTATEEEESFLSGYYGEASISHLVLLGLESIVRELLTPESLKELEQRHQQDMMQPPPRFRGALYMTKTLEPLLLTACRRKQWNLPMIRLLVDHLGADVNVRGLEVDNNRIVRHESALHILARQDSWAASEAIQYLVDHGADVNIRDHYDRTPLMCTTSENTARMFLKYGADIHAQTRLGKNCIDFNTECLARTKFLLSCGAQASIQSVFYAMESQAVHWNGDAAVLDVLGAKVNLNARLTQKDTKLKFERRYTEKYAVNREELYLLYLAALYHPMSLTVYNRTDLSKAEIYDRHLPVLSALLKRGASPYAKFMRQPPQGSSEPPQEFTVLHDILEHAGLVEPILQLPDLDVNYKDAQGRTLLLAACRSIIGPDSAIDDFDTAFQGRYNGPEFEKKTEKPSLVQFLVDKSAIVTVQDKDNKNALHHLLQSESRNGSQSLALLLSLAPELVHQVDNDGATPMLYALQRVASKRAIPSDVEAVAKLLVAGADPNVTDQDGNTALHFLGARLAGFGWDSDEVAALHDLFRGLVELGLSINAKNNRGETPIFAYFRDLGEASSHKHDINYDIVKQNESLDLWISGDDVADVYHVDNEGNTLLHYVAATSSGLQKSDAGTIMVDRFLWLVEQGLDAGLENRRSQTCLDVAKVNDNDAILALFQQGE</sequence>
<feature type="domain" description="Nephrocystin 3-like N-terminal" evidence="5">
    <location>
        <begin position="68"/>
        <end position="227"/>
    </location>
</feature>
<dbReference type="Pfam" id="PF24883">
    <property type="entry name" value="NPHP3_N"/>
    <property type="match status" value="1"/>
</dbReference>
<dbReference type="InterPro" id="IPR002110">
    <property type="entry name" value="Ankyrin_rpt"/>
</dbReference>
<comment type="caution">
    <text evidence="6">The sequence shown here is derived from an EMBL/GenBank/DDBJ whole genome shotgun (WGS) entry which is preliminary data.</text>
</comment>
<dbReference type="Pfam" id="PF12796">
    <property type="entry name" value="Ank_2"/>
    <property type="match status" value="4"/>
</dbReference>
<organism evidence="6 7">
    <name type="scientific">Clonostachys byssicola</name>
    <dbReference type="NCBI Taxonomy" id="160290"/>
    <lineage>
        <taxon>Eukaryota</taxon>
        <taxon>Fungi</taxon>
        <taxon>Dikarya</taxon>
        <taxon>Ascomycota</taxon>
        <taxon>Pezizomycotina</taxon>
        <taxon>Sordariomycetes</taxon>
        <taxon>Hypocreomycetidae</taxon>
        <taxon>Hypocreales</taxon>
        <taxon>Bionectriaceae</taxon>
        <taxon>Clonostachys</taxon>
    </lineage>
</organism>
<evidence type="ECO:0000256" key="3">
    <source>
        <dbReference type="PROSITE-ProRule" id="PRU00023"/>
    </source>
</evidence>
<gene>
    <name evidence="6" type="ORF">CBYS24578_00015105</name>
</gene>
<dbReference type="InterPro" id="IPR027417">
    <property type="entry name" value="P-loop_NTPase"/>
</dbReference>
<keyword evidence="7" id="KW-1185">Reference proteome</keyword>
<dbReference type="SUPFAM" id="SSF48403">
    <property type="entry name" value="Ankyrin repeat"/>
    <property type="match status" value="6"/>
</dbReference>
<dbReference type="OrthoDB" id="21416at2759"/>
<feature type="domain" description="GPI inositol-deacylase winged helix" evidence="4">
    <location>
        <begin position="341"/>
        <end position="409"/>
    </location>
</feature>
<dbReference type="EMBL" id="CABFNO020001481">
    <property type="protein sequence ID" value="CAG9992185.1"/>
    <property type="molecule type" value="Genomic_DNA"/>
</dbReference>
<dbReference type="PANTHER" id="PTHR24198">
    <property type="entry name" value="ANKYRIN REPEAT AND PROTEIN KINASE DOMAIN-CONTAINING PROTEIN"/>
    <property type="match status" value="1"/>
</dbReference>
<dbReference type="InterPro" id="IPR054471">
    <property type="entry name" value="GPIID_WHD"/>
</dbReference>
<feature type="repeat" description="ANK" evidence="3">
    <location>
        <begin position="1553"/>
        <end position="1588"/>
    </location>
</feature>
<dbReference type="Pfam" id="PF00023">
    <property type="entry name" value="Ank"/>
    <property type="match status" value="1"/>
</dbReference>
<proteinExistence type="predicted"/>
<evidence type="ECO:0008006" key="8">
    <source>
        <dbReference type="Google" id="ProtNLM"/>
    </source>
</evidence>
<accession>A0A9N9UIZ2</accession>
<feature type="repeat" description="ANK" evidence="3">
    <location>
        <begin position="606"/>
        <end position="638"/>
    </location>
</feature>
<reference evidence="7" key="1">
    <citation type="submission" date="2019-06" db="EMBL/GenBank/DDBJ databases">
        <authorList>
            <person name="Broberg M."/>
        </authorList>
    </citation>
    <scope>NUCLEOTIDE SEQUENCE [LARGE SCALE GENOMIC DNA]</scope>
</reference>
<evidence type="ECO:0000313" key="6">
    <source>
        <dbReference type="EMBL" id="CAG9992185.1"/>
    </source>
</evidence>